<evidence type="ECO:0000256" key="4">
    <source>
        <dbReference type="ARBA" id="ARBA00030643"/>
    </source>
</evidence>
<dbReference type="GO" id="GO:0008113">
    <property type="term" value="F:peptide-methionine (S)-S-oxide reductase activity"/>
    <property type="evidence" value="ECO:0007669"/>
    <property type="project" value="UniProtKB-EC"/>
</dbReference>
<dbReference type="InterPro" id="IPR049006">
    <property type="entry name" value="MsrA_helical"/>
</dbReference>
<evidence type="ECO:0000259" key="6">
    <source>
        <dbReference type="Pfam" id="PF20939"/>
    </source>
</evidence>
<feature type="domain" description="Selenoprotein methionine sulfoxide reductase A helical" evidence="6">
    <location>
        <begin position="197"/>
        <end position="228"/>
    </location>
</feature>
<dbReference type="OrthoDB" id="77405at2759"/>
<dbReference type="SUPFAM" id="SSF55068">
    <property type="entry name" value="Peptide methionine sulfoxide reductase"/>
    <property type="match status" value="1"/>
</dbReference>
<accession>A0A1X7V4B0</accession>
<evidence type="ECO:0000256" key="2">
    <source>
        <dbReference type="ARBA" id="ARBA00012502"/>
    </source>
</evidence>
<dbReference type="STRING" id="400682.A0A1X7V4B0"/>
<protein>
    <recommendedName>
        <fullName evidence="2">peptide-methionine (S)-S-oxide reductase</fullName>
        <ecNumber evidence="2">1.8.4.11</ecNumber>
    </recommendedName>
    <alternativeName>
        <fullName evidence="4">Peptide-methionine (S)-S-oxide reductase</fullName>
    </alternativeName>
</protein>
<organism evidence="7">
    <name type="scientific">Amphimedon queenslandica</name>
    <name type="common">Sponge</name>
    <dbReference type="NCBI Taxonomy" id="400682"/>
    <lineage>
        <taxon>Eukaryota</taxon>
        <taxon>Metazoa</taxon>
        <taxon>Porifera</taxon>
        <taxon>Demospongiae</taxon>
        <taxon>Heteroscleromorpha</taxon>
        <taxon>Haplosclerida</taxon>
        <taxon>Niphatidae</taxon>
        <taxon>Amphimedon</taxon>
    </lineage>
</organism>
<evidence type="ECO:0000256" key="3">
    <source>
        <dbReference type="ARBA" id="ARBA00023002"/>
    </source>
</evidence>
<dbReference type="InterPro" id="IPR002569">
    <property type="entry name" value="Met_Sox_Rdtase_MsrA_dom"/>
</dbReference>
<dbReference type="PANTHER" id="PTHR43774">
    <property type="entry name" value="PEPTIDE METHIONINE SULFOXIDE REDUCTASE"/>
    <property type="match status" value="1"/>
</dbReference>
<dbReference type="NCBIfam" id="TIGR00401">
    <property type="entry name" value="msrA"/>
    <property type="match status" value="1"/>
</dbReference>
<dbReference type="EC" id="1.8.4.11" evidence="2"/>
<dbReference type="InParanoid" id="A0A1X7V4B0"/>
<dbReference type="PANTHER" id="PTHR43774:SF1">
    <property type="entry name" value="PEPTIDE METHIONINE SULFOXIDE REDUCTASE MSRA 2"/>
    <property type="match status" value="1"/>
</dbReference>
<feature type="domain" description="Peptide methionine sulphoxide reductase MsrA" evidence="5">
    <location>
        <begin position="68"/>
        <end position="189"/>
    </location>
</feature>
<evidence type="ECO:0000313" key="7">
    <source>
        <dbReference type="EnsemblMetazoa" id="Aqu2.1.34848_001"/>
    </source>
</evidence>
<name>A0A1X7V4B0_AMPQE</name>
<evidence type="ECO:0000256" key="1">
    <source>
        <dbReference type="ARBA" id="ARBA00005591"/>
    </source>
</evidence>
<proteinExistence type="inferred from homology"/>
<reference evidence="7" key="1">
    <citation type="submission" date="2017-05" db="UniProtKB">
        <authorList>
            <consortium name="EnsemblMetazoa"/>
        </authorList>
    </citation>
    <scope>IDENTIFICATION</scope>
</reference>
<dbReference type="EnsemblMetazoa" id="Aqu2.1.34848_001">
    <property type="protein sequence ID" value="Aqu2.1.34848_001"/>
    <property type="gene ID" value="Aqu2.1.34848"/>
</dbReference>
<dbReference type="eggNOG" id="KOG1635">
    <property type="taxonomic scope" value="Eukaryota"/>
</dbReference>
<sequence length="251" mass="28648">MLRVLFLTSKEGSPDLSSRALPMAFLRKLVKGGDRKEPVESMDKNTTTTDPLQDVTSKTADLTIADDFGCAPGVLRTKVGFTGGKKKGPTYYSLGDHTETIEIHYDPDVTSYTDLLKLFWENHDPTRCASRQYMSAIFYHSDEQKTQAEESKEQEQSKRSKKIQTKIAQAETFYNAEDYHQKYLLRQQRDILQALNLTDEELIKSHIACRLNGYCGGYGKMDELEKELSLFNLPSRIQDRLRAIVSRGNLY</sequence>
<evidence type="ECO:0000259" key="5">
    <source>
        <dbReference type="Pfam" id="PF01625"/>
    </source>
</evidence>
<dbReference type="FunFam" id="3.30.1060.10:FF:000004">
    <property type="entry name" value="Peptide methionine sulfoxide reductase A5"/>
    <property type="match status" value="1"/>
</dbReference>
<dbReference type="Pfam" id="PF01625">
    <property type="entry name" value="PMSR"/>
    <property type="match status" value="1"/>
</dbReference>
<dbReference type="InterPro" id="IPR036509">
    <property type="entry name" value="Met_Sox_Rdtase_MsrA_sf"/>
</dbReference>
<dbReference type="AlphaFoldDB" id="A0A1X7V4B0"/>
<keyword evidence="3" id="KW-0560">Oxidoreductase</keyword>
<comment type="similarity">
    <text evidence="1">Belongs to the MsrA Met sulfoxide reductase family.</text>
</comment>
<dbReference type="Gene3D" id="3.30.1060.10">
    <property type="entry name" value="Peptide methionine sulphoxide reductase MsrA"/>
    <property type="match status" value="1"/>
</dbReference>
<dbReference type="Pfam" id="PF20939">
    <property type="entry name" value="MsrA_helical"/>
    <property type="match status" value="1"/>
</dbReference>